<keyword evidence="2" id="KW-1185">Reference proteome</keyword>
<proteinExistence type="predicted"/>
<reference evidence="1 2" key="1">
    <citation type="submission" date="2024-10" db="EMBL/GenBank/DDBJ databases">
        <title>Updated reference genomes for cyclostephanoid diatoms.</title>
        <authorList>
            <person name="Roberts W.R."/>
            <person name="Alverson A.J."/>
        </authorList>
    </citation>
    <scope>NUCLEOTIDE SEQUENCE [LARGE SCALE GENOMIC DNA]</scope>
    <source>
        <strain evidence="1 2">AJA228-03</strain>
    </source>
</reference>
<evidence type="ECO:0008006" key="3">
    <source>
        <dbReference type="Google" id="ProtNLM"/>
    </source>
</evidence>
<gene>
    <name evidence="1" type="ORF">ACHAXA_003374</name>
</gene>
<dbReference type="Pfam" id="PF00300">
    <property type="entry name" value="His_Phos_1"/>
    <property type="match status" value="1"/>
</dbReference>
<dbReference type="PANTHER" id="PTHR48100:SF1">
    <property type="entry name" value="HISTIDINE PHOSPHATASE FAMILY PROTEIN-RELATED"/>
    <property type="match status" value="1"/>
</dbReference>
<dbReference type="AlphaFoldDB" id="A0ABD3R6D3"/>
<dbReference type="SMART" id="SM00855">
    <property type="entry name" value="PGAM"/>
    <property type="match status" value="1"/>
</dbReference>
<organism evidence="1 2">
    <name type="scientific">Cyclostephanos tholiformis</name>
    <dbReference type="NCBI Taxonomy" id="382380"/>
    <lineage>
        <taxon>Eukaryota</taxon>
        <taxon>Sar</taxon>
        <taxon>Stramenopiles</taxon>
        <taxon>Ochrophyta</taxon>
        <taxon>Bacillariophyta</taxon>
        <taxon>Coscinodiscophyceae</taxon>
        <taxon>Thalassiosirophycidae</taxon>
        <taxon>Stephanodiscales</taxon>
        <taxon>Stephanodiscaceae</taxon>
        <taxon>Cyclostephanos</taxon>
    </lineage>
</organism>
<name>A0ABD3R6D3_9STRA</name>
<comment type="caution">
    <text evidence="1">The sequence shown here is derived from an EMBL/GenBank/DDBJ whole genome shotgun (WGS) entry which is preliminary data.</text>
</comment>
<dbReference type="InterPro" id="IPR029033">
    <property type="entry name" value="His_PPase_superfam"/>
</dbReference>
<dbReference type="Proteomes" id="UP001530377">
    <property type="component" value="Unassembled WGS sequence"/>
</dbReference>
<dbReference type="Gene3D" id="3.40.50.1240">
    <property type="entry name" value="Phosphoglycerate mutase-like"/>
    <property type="match status" value="1"/>
</dbReference>
<dbReference type="EMBL" id="JALLPB020000510">
    <property type="protein sequence ID" value="KAL3808443.1"/>
    <property type="molecule type" value="Genomic_DNA"/>
</dbReference>
<protein>
    <recommendedName>
        <fullName evidence="3">Phosphoglycerate mutase-like protein</fullName>
    </recommendedName>
</protein>
<dbReference type="CDD" id="cd07067">
    <property type="entry name" value="HP_PGM_like"/>
    <property type="match status" value="1"/>
</dbReference>
<evidence type="ECO:0000313" key="2">
    <source>
        <dbReference type="Proteomes" id="UP001530377"/>
    </source>
</evidence>
<sequence>MFIVKRRSTMLWRALLWHFRTNMDSRSPSTIKTITLIRHGVALHNVHDAQTGVRPNYLDPRLTDPPLVLQGEMQARSLGEQFRRRGMIIGHHRGGGSTLDDNNPSASSVVGQDVDEGVDSGEGSTDVDVGVREAGTIELVVCSPLTRCLQTASIIFPTYFSNNSLGPSALEGDSNQLHILDRSCSLFCHGDLREAYGVHYTDKRSSLSRLKSAFPAVRYHPMLTENDEDWRPDSRETREDVTRRIHNFFLWLMRQPHGNVAIVTHGVWMECALMNYWPEVLDFGRKRVHNCDVYSGKMMLSPEQDGVVLRDVEKVAFHVA</sequence>
<accession>A0ABD3R6D3</accession>
<dbReference type="InterPro" id="IPR013078">
    <property type="entry name" value="His_Pase_superF_clade-1"/>
</dbReference>
<dbReference type="PANTHER" id="PTHR48100">
    <property type="entry name" value="BROAD-SPECIFICITY PHOSPHATASE YOR283W-RELATED"/>
    <property type="match status" value="1"/>
</dbReference>
<evidence type="ECO:0000313" key="1">
    <source>
        <dbReference type="EMBL" id="KAL3808443.1"/>
    </source>
</evidence>
<dbReference type="SUPFAM" id="SSF53254">
    <property type="entry name" value="Phosphoglycerate mutase-like"/>
    <property type="match status" value="1"/>
</dbReference>
<dbReference type="InterPro" id="IPR050275">
    <property type="entry name" value="PGM_Phosphatase"/>
</dbReference>